<dbReference type="RefSeq" id="XP_050507909.1">
    <property type="nucleotide sequence ID" value="XM_050651952.1"/>
</dbReference>
<dbReference type="GeneID" id="126885389"/>
<feature type="region of interest" description="Disordered" evidence="1">
    <location>
        <begin position="1"/>
        <end position="151"/>
    </location>
</feature>
<evidence type="ECO:0000313" key="2">
    <source>
        <dbReference type="EnsemblMetazoa" id="XP_050507909.1"/>
    </source>
</evidence>
<name>A0ABM5KCJ1_DIAVI</name>
<reference evidence="2" key="1">
    <citation type="submission" date="2025-05" db="UniProtKB">
        <authorList>
            <consortium name="EnsemblMetazoa"/>
        </authorList>
    </citation>
    <scope>IDENTIFICATION</scope>
</reference>
<keyword evidence="3" id="KW-1185">Reference proteome</keyword>
<evidence type="ECO:0000313" key="3">
    <source>
        <dbReference type="Proteomes" id="UP001652700"/>
    </source>
</evidence>
<feature type="compositionally biased region" description="Basic and acidic residues" evidence="1">
    <location>
        <begin position="1"/>
        <end position="11"/>
    </location>
</feature>
<feature type="compositionally biased region" description="Low complexity" evidence="1">
    <location>
        <begin position="89"/>
        <end position="102"/>
    </location>
</feature>
<accession>A0ABM5KCJ1</accession>
<protein>
    <recommendedName>
        <fullName evidence="4">Suppressor protein SRP40-like</fullName>
    </recommendedName>
</protein>
<organism evidence="2 3">
    <name type="scientific">Diabrotica virgifera virgifera</name>
    <name type="common">western corn rootworm</name>
    <dbReference type="NCBI Taxonomy" id="50390"/>
    <lineage>
        <taxon>Eukaryota</taxon>
        <taxon>Metazoa</taxon>
        <taxon>Ecdysozoa</taxon>
        <taxon>Arthropoda</taxon>
        <taxon>Hexapoda</taxon>
        <taxon>Insecta</taxon>
        <taxon>Pterygota</taxon>
        <taxon>Neoptera</taxon>
        <taxon>Endopterygota</taxon>
        <taxon>Coleoptera</taxon>
        <taxon>Polyphaga</taxon>
        <taxon>Cucujiformia</taxon>
        <taxon>Chrysomeloidea</taxon>
        <taxon>Chrysomelidae</taxon>
        <taxon>Galerucinae</taxon>
        <taxon>Diabroticina</taxon>
        <taxon>Diabroticites</taxon>
        <taxon>Diabrotica</taxon>
    </lineage>
</organism>
<feature type="compositionally biased region" description="Low complexity" evidence="1">
    <location>
        <begin position="45"/>
        <end position="81"/>
    </location>
</feature>
<evidence type="ECO:0000256" key="1">
    <source>
        <dbReference type="SAM" id="MobiDB-lite"/>
    </source>
</evidence>
<dbReference type="Proteomes" id="UP001652700">
    <property type="component" value="Unplaced"/>
</dbReference>
<dbReference type="EnsemblMetazoa" id="XM_050651952.1">
    <property type="protein sequence ID" value="XP_050507909.1"/>
    <property type="gene ID" value="LOC126885389"/>
</dbReference>
<proteinExistence type="predicted"/>
<evidence type="ECO:0008006" key="4">
    <source>
        <dbReference type="Google" id="ProtNLM"/>
    </source>
</evidence>
<sequence>MTVDFENKENQKSPTIDETTGTEDEIGLTFTNNDVKISRECEKGSSSSSSSISTSSSSISVFDNLSGDPNYSSSSCSSSSDDSSDKEPPSSVNSNNGNQNSSNKRRSVKNPCPSPENVKKKRKRKISQVAKMMRNSGQSYTSIKIGKKDVI</sequence>